<reference evidence="3" key="1">
    <citation type="submission" date="2016-11" db="EMBL/GenBank/DDBJ databases">
        <authorList>
            <person name="Varghese N."/>
            <person name="Submissions S."/>
        </authorList>
    </citation>
    <scope>NUCLEOTIDE SEQUENCE [LARGE SCALE GENOMIC DNA]</scope>
    <source>
        <strain evidence="3">DSM 29327</strain>
    </source>
</reference>
<evidence type="ECO:0000313" key="3">
    <source>
        <dbReference type="Proteomes" id="UP000184191"/>
    </source>
</evidence>
<gene>
    <name evidence="2" type="ORF">SAMN05444414_10969</name>
</gene>
<accession>A0A1M6Z9T3</accession>
<dbReference type="Proteomes" id="UP000184191">
    <property type="component" value="Unassembled WGS sequence"/>
</dbReference>
<keyword evidence="3" id="KW-1185">Reference proteome</keyword>
<dbReference type="InterPro" id="IPR037523">
    <property type="entry name" value="VOC_core"/>
</dbReference>
<dbReference type="InterPro" id="IPR029068">
    <property type="entry name" value="Glyas_Bleomycin-R_OHBP_Dase"/>
</dbReference>
<dbReference type="InterPro" id="IPR004360">
    <property type="entry name" value="Glyas_Fos-R_dOase_dom"/>
</dbReference>
<dbReference type="PROSITE" id="PS51819">
    <property type="entry name" value="VOC"/>
    <property type="match status" value="1"/>
</dbReference>
<dbReference type="EMBL" id="FRBN01000009">
    <property type="protein sequence ID" value="SHL27129.1"/>
    <property type="molecule type" value="Genomic_DNA"/>
</dbReference>
<name>A0A1M6Z9T3_9RHOB</name>
<feature type="domain" description="VOC" evidence="1">
    <location>
        <begin position="14"/>
        <end position="138"/>
    </location>
</feature>
<dbReference type="Pfam" id="PF00903">
    <property type="entry name" value="Glyoxalase"/>
    <property type="match status" value="1"/>
</dbReference>
<proteinExistence type="predicted"/>
<evidence type="ECO:0000259" key="1">
    <source>
        <dbReference type="PROSITE" id="PS51819"/>
    </source>
</evidence>
<dbReference type="OrthoDB" id="7346917at2"/>
<dbReference type="STRING" id="1054996.SAMN05444414_10969"/>
<dbReference type="AlphaFoldDB" id="A0A1M6Z9T3"/>
<protein>
    <recommendedName>
        <fullName evidence="1">VOC domain-containing protein</fullName>
    </recommendedName>
</protein>
<dbReference type="RefSeq" id="WP_073197790.1">
    <property type="nucleotide sequence ID" value="NZ_FRBN01000009.1"/>
</dbReference>
<evidence type="ECO:0000313" key="2">
    <source>
        <dbReference type="EMBL" id="SHL27129.1"/>
    </source>
</evidence>
<dbReference type="SUPFAM" id="SSF54593">
    <property type="entry name" value="Glyoxalase/Bleomycin resistance protein/Dihydroxybiphenyl dioxygenase"/>
    <property type="match status" value="1"/>
</dbReference>
<sequence length="148" mass="16147">MDFETVSAGDFGTALTGIGLNILVRDVPAQVAFLEDIFQMEAHRVSADFAIMTYHGQIMQLHGDHTYSQNPLLGLLPETPPRGAGAEFRLYHTDPDAAVERAKARGAHVLQEASEKPHGLRESYILCDNGYAWVASLPLAQFPKGDPS</sequence>
<organism evidence="2 3">
    <name type="scientific">Roseovarius marisflavi</name>
    <dbReference type="NCBI Taxonomy" id="1054996"/>
    <lineage>
        <taxon>Bacteria</taxon>
        <taxon>Pseudomonadati</taxon>
        <taxon>Pseudomonadota</taxon>
        <taxon>Alphaproteobacteria</taxon>
        <taxon>Rhodobacterales</taxon>
        <taxon>Roseobacteraceae</taxon>
        <taxon>Roseovarius</taxon>
    </lineage>
</organism>
<dbReference type="Gene3D" id="3.10.180.10">
    <property type="entry name" value="2,3-Dihydroxybiphenyl 1,2-Dioxygenase, domain 1"/>
    <property type="match status" value="1"/>
</dbReference>